<dbReference type="EMBL" id="CYZE01000005">
    <property type="protein sequence ID" value="CUO26003.1"/>
    <property type="molecule type" value="Genomic_DNA"/>
</dbReference>
<protein>
    <submittedName>
        <fullName evidence="1">Uncharacterized protein</fullName>
    </submittedName>
</protein>
<sequence length="276" mass="30909">MKKTAVNFLLLLFAALVMALAIWGPEAISGYRDKSVLNEIHVKDGEGEGEGYRYSLSRSDKLFILAEALNSPTLPESEPYAGERQEASGEAYGETAGTYAFIVNHRGPSDREIKEEELFGVVNEGLETLKELGILPDSVREADRSAYDAVLYSAIDVLEPRNNVAVWKVSLSNIQKNNDRGNRLIDAYIDADDGKLYEFYVRTERTWADMDPDEIAGKWSGYLGLEAPQPYEANNPLMEMTPYFKKYVFPRTGKGNTTATVGYYDGIQELFVKISR</sequence>
<dbReference type="RefSeq" id="WP_055655115.1">
    <property type="nucleotide sequence ID" value="NZ_CABIXC010000005.1"/>
</dbReference>
<reference evidence="1 2" key="1">
    <citation type="submission" date="2015-09" db="EMBL/GenBank/DDBJ databases">
        <authorList>
            <consortium name="Pathogen Informatics"/>
        </authorList>
    </citation>
    <scope>NUCLEOTIDE SEQUENCE [LARGE SCALE GENOMIC DNA]</scope>
    <source>
        <strain evidence="1 2">2789STDY5608850</strain>
    </source>
</reference>
<proteinExistence type="predicted"/>
<gene>
    <name evidence="1" type="ORF">ERS852407_02269</name>
</gene>
<evidence type="ECO:0000313" key="2">
    <source>
        <dbReference type="Proteomes" id="UP000095651"/>
    </source>
</evidence>
<dbReference type="AlphaFoldDB" id="A0A174DKH0"/>
<dbReference type="Proteomes" id="UP000095651">
    <property type="component" value="Unassembled WGS sequence"/>
</dbReference>
<name>A0A174DKH0_9FIRM</name>
<organism evidence="1 2">
    <name type="scientific">Hungatella hathewayi</name>
    <dbReference type="NCBI Taxonomy" id="154046"/>
    <lineage>
        <taxon>Bacteria</taxon>
        <taxon>Bacillati</taxon>
        <taxon>Bacillota</taxon>
        <taxon>Clostridia</taxon>
        <taxon>Lachnospirales</taxon>
        <taxon>Lachnospiraceae</taxon>
        <taxon>Hungatella</taxon>
    </lineage>
</organism>
<accession>A0A174DKH0</accession>
<evidence type="ECO:0000313" key="1">
    <source>
        <dbReference type="EMBL" id="CUO26003.1"/>
    </source>
</evidence>